<comment type="caution">
    <text evidence="1">The sequence shown here is derived from an EMBL/GenBank/DDBJ whole genome shotgun (WGS) entry which is preliminary data.</text>
</comment>
<dbReference type="Proteomes" id="UP000548504">
    <property type="component" value="Unassembled WGS sequence"/>
</dbReference>
<dbReference type="AlphaFoldDB" id="A0A7X1BTC1"/>
<sequence length="298" mass="34482">MLIPAFPLPSRPRKHIAFRGPTVDDAIYFCKSTEATEERDTTEYLNMLQEKENFSDSRTWTASDRRTALWWIFINSRADTVIDFCYTCQHCGEDHWYNCDVFKLTKDLSVLTTQPYREVTIPVDGKPYEWSLSPLDGYAMERLEIMRAALPPTSKQDEYKQAITQLRKWELTYQAKLVYDLEPDFDTSAQTRFELIGQMSVGTELMQLAANVKIMQQELQHGLYIRFDKGESDLVLPPHQCTSEKYKESAERPTTRLLTRFRNSLFIPNLGTGLLADISLQPGVIWPATARRYTAHVS</sequence>
<name>A0A7X1BTC1_9ENTR</name>
<protein>
    <submittedName>
        <fullName evidence="1">Morphogenetic protein</fullName>
    </submittedName>
</protein>
<organism evidence="1 2">
    <name type="scientific">Citrobacter cronae</name>
    <dbReference type="NCBI Taxonomy" id="1748967"/>
    <lineage>
        <taxon>Bacteria</taxon>
        <taxon>Pseudomonadati</taxon>
        <taxon>Pseudomonadota</taxon>
        <taxon>Gammaproteobacteria</taxon>
        <taxon>Enterobacterales</taxon>
        <taxon>Enterobacteriaceae</taxon>
        <taxon>Citrobacter</taxon>
        <taxon>Citrobacter freundii complex</taxon>
    </lineage>
</organism>
<reference evidence="1 2" key="1">
    <citation type="submission" date="2020-08" db="EMBL/GenBank/DDBJ databases">
        <title>Emergence and comparative genomics analysis of Citrobacter in Fennec fox imported from North Africa to China.</title>
        <authorList>
            <person name="Zheng B."/>
        </authorList>
    </citation>
    <scope>NUCLEOTIDE SEQUENCE [LARGE SCALE GENOMIC DNA]</scope>
    <source>
        <strain evidence="1 2">FF141</strain>
    </source>
</reference>
<evidence type="ECO:0000313" key="1">
    <source>
        <dbReference type="EMBL" id="MBC2622716.1"/>
    </source>
</evidence>
<proteinExistence type="predicted"/>
<accession>A0A7X1BTC1</accession>
<gene>
    <name evidence="1" type="ORF">H7I73_24050</name>
</gene>
<dbReference type="EMBL" id="JACLAG010000010">
    <property type="protein sequence ID" value="MBC2622716.1"/>
    <property type="molecule type" value="Genomic_DNA"/>
</dbReference>
<evidence type="ECO:0000313" key="2">
    <source>
        <dbReference type="Proteomes" id="UP000548504"/>
    </source>
</evidence>
<dbReference type="RefSeq" id="WP_185656588.1">
    <property type="nucleotide sequence ID" value="NZ_JACLAG010000010.1"/>
</dbReference>